<name>A0A4V2WA76_MARGR</name>
<keyword evidence="3" id="KW-0067">ATP-binding</keyword>
<dbReference type="SUPFAM" id="SSF52540">
    <property type="entry name" value="P-loop containing nucleoside triphosphate hydrolases"/>
    <property type="match status" value="1"/>
</dbReference>
<dbReference type="PROSITE" id="PS00662">
    <property type="entry name" value="T2SP_E"/>
    <property type="match status" value="1"/>
</dbReference>
<dbReference type="Pfam" id="PF05157">
    <property type="entry name" value="MshEN"/>
    <property type="match status" value="1"/>
</dbReference>
<dbReference type="InterPro" id="IPR027417">
    <property type="entry name" value="P-loop_NTPase"/>
</dbReference>
<dbReference type="SUPFAM" id="SSF160246">
    <property type="entry name" value="EspE N-terminal domain-like"/>
    <property type="match status" value="1"/>
</dbReference>
<dbReference type="InterPro" id="IPR001482">
    <property type="entry name" value="T2SS/T4SS_dom"/>
</dbReference>
<dbReference type="Gene3D" id="1.10.40.70">
    <property type="match status" value="1"/>
</dbReference>
<dbReference type="GO" id="GO:0005524">
    <property type="term" value="F:ATP binding"/>
    <property type="evidence" value="ECO:0007669"/>
    <property type="project" value="UniProtKB-KW"/>
</dbReference>
<protein>
    <submittedName>
        <fullName evidence="5">General secretion pathway protein E</fullName>
    </submittedName>
</protein>
<dbReference type="Proteomes" id="UP000295247">
    <property type="component" value="Unassembled WGS sequence"/>
</dbReference>
<gene>
    <name evidence="5" type="ORF">EDC29_102111</name>
</gene>
<comment type="similarity">
    <text evidence="1">Belongs to the GSP E family.</text>
</comment>
<dbReference type="Gene3D" id="3.30.300.160">
    <property type="entry name" value="Type II secretion system, protein E, N-terminal domain"/>
    <property type="match status" value="1"/>
</dbReference>
<comment type="caution">
    <text evidence="5">The sequence shown here is derived from an EMBL/GenBank/DDBJ whole genome shotgun (WGS) entry which is preliminary data.</text>
</comment>
<keyword evidence="2" id="KW-0547">Nucleotide-binding</keyword>
<evidence type="ECO:0000256" key="3">
    <source>
        <dbReference type="ARBA" id="ARBA00022840"/>
    </source>
</evidence>
<sequence>MPADITPSTPPGPIQHKRPLLGEQLLASGAVNRSQIVYALQKQRVSGEPLGALLIRLGLVTEQEVARCLAVQYDLPYCPFEQLPPPHEEVRELFRRELCINHGMCPIDVVDGELRVAMGNADPQRLMALIDRRTGMRVRLLQTEFSAVPKLIAQLGGDESSALERAFVQEYEKLRLDQQNTLSTDTLLARILHYAVAERATDIHIQPESRSIHLSFRIDGVLLPVYCMEPVLARLTAAIKVRAGMDIADSLLPQDGRFTTTVNDDTYDVRVSTVVTPHGENVVLRLLPTGAYISGLDELGFLPAHLPLLQALFEQPHGIILMTGPTGSGKTTTLYAGLRAQGLTGKNIITVEDPIEYSLPFATQTQVNRRAGYGFDQAITHFLRHDPDIMLVGEIRDGETAEAAMRAAETGHLVLSTLHVNGVFAVVNRLRTLKIPAATIAEALIGVVNQRLARRLCEHCRQPDLGDDLARDLAERGEPLYRGVGCPRCRHTGYHGRVLVYELLLIDETLAHWIGEGAPRGGVEMLERPGRYVAMREVALQRLRTGQTSREELRRLFGPQFMETLEQPAA</sequence>
<dbReference type="CDD" id="cd01129">
    <property type="entry name" value="PulE-GspE-like"/>
    <property type="match status" value="1"/>
</dbReference>
<evidence type="ECO:0000313" key="5">
    <source>
        <dbReference type="EMBL" id="TCW38220.1"/>
    </source>
</evidence>
<evidence type="ECO:0000256" key="2">
    <source>
        <dbReference type="ARBA" id="ARBA00022741"/>
    </source>
</evidence>
<dbReference type="PANTHER" id="PTHR30258:SF2">
    <property type="entry name" value="COMG OPERON PROTEIN 1"/>
    <property type="match status" value="1"/>
</dbReference>
<evidence type="ECO:0000259" key="4">
    <source>
        <dbReference type="PROSITE" id="PS00662"/>
    </source>
</evidence>
<dbReference type="PANTHER" id="PTHR30258">
    <property type="entry name" value="TYPE II SECRETION SYSTEM PROTEIN GSPE-RELATED"/>
    <property type="match status" value="1"/>
</dbReference>
<feature type="domain" description="Bacterial type II secretion system protein E" evidence="4">
    <location>
        <begin position="383"/>
        <end position="397"/>
    </location>
</feature>
<proteinExistence type="inferred from homology"/>
<dbReference type="Gene3D" id="3.40.50.300">
    <property type="entry name" value="P-loop containing nucleotide triphosphate hydrolases"/>
    <property type="match status" value="1"/>
</dbReference>
<dbReference type="AlphaFoldDB" id="A0A4V2WA76"/>
<reference evidence="5 6" key="1">
    <citation type="submission" date="2019-03" db="EMBL/GenBank/DDBJ databases">
        <title>Genomic Encyclopedia of Type Strains, Phase IV (KMG-IV): sequencing the most valuable type-strain genomes for metagenomic binning, comparative biology and taxonomic classification.</title>
        <authorList>
            <person name="Goeker M."/>
        </authorList>
    </citation>
    <scope>NUCLEOTIDE SEQUENCE [LARGE SCALE GENOMIC DNA]</scope>
    <source>
        <strain evidence="5 6">DSM 203</strain>
    </source>
</reference>
<dbReference type="EMBL" id="SMDC01000002">
    <property type="protein sequence ID" value="TCW38220.1"/>
    <property type="molecule type" value="Genomic_DNA"/>
</dbReference>
<dbReference type="InterPro" id="IPR037257">
    <property type="entry name" value="T2SS_E_N_sf"/>
</dbReference>
<dbReference type="RefSeq" id="WP_132228596.1">
    <property type="nucleotide sequence ID" value="NZ_NRRH01000018.1"/>
</dbReference>
<dbReference type="GO" id="GO:0016887">
    <property type="term" value="F:ATP hydrolysis activity"/>
    <property type="evidence" value="ECO:0007669"/>
    <property type="project" value="TreeGrafter"/>
</dbReference>
<dbReference type="Pfam" id="PF00437">
    <property type="entry name" value="T2SSE"/>
    <property type="match status" value="1"/>
</dbReference>
<accession>A0A4V2WA76</accession>
<dbReference type="InterPro" id="IPR007831">
    <property type="entry name" value="T2SS_GspE_N"/>
</dbReference>
<dbReference type="GO" id="GO:0005886">
    <property type="term" value="C:plasma membrane"/>
    <property type="evidence" value="ECO:0007669"/>
    <property type="project" value="TreeGrafter"/>
</dbReference>
<evidence type="ECO:0000256" key="1">
    <source>
        <dbReference type="ARBA" id="ARBA00006611"/>
    </source>
</evidence>
<evidence type="ECO:0000313" key="6">
    <source>
        <dbReference type="Proteomes" id="UP000295247"/>
    </source>
</evidence>
<organism evidence="5 6">
    <name type="scientific">Marichromatium gracile</name>
    <name type="common">Chromatium gracile</name>
    <dbReference type="NCBI Taxonomy" id="1048"/>
    <lineage>
        <taxon>Bacteria</taxon>
        <taxon>Pseudomonadati</taxon>
        <taxon>Pseudomonadota</taxon>
        <taxon>Gammaproteobacteria</taxon>
        <taxon>Chromatiales</taxon>
        <taxon>Chromatiaceae</taxon>
        <taxon>Marichromatium</taxon>
    </lineage>
</organism>
<dbReference type="Gene3D" id="3.30.450.90">
    <property type="match status" value="1"/>
</dbReference>